<dbReference type="GO" id="GO:0005118">
    <property type="term" value="F:sevenless binding"/>
    <property type="evidence" value="ECO:0007669"/>
    <property type="project" value="InterPro"/>
</dbReference>
<dbReference type="InParanoid" id="A0A6J2YEJ4"/>
<dbReference type="GO" id="GO:0007601">
    <property type="term" value="P:visual perception"/>
    <property type="evidence" value="ECO:0007669"/>
    <property type="project" value="InterPro"/>
</dbReference>
<evidence type="ECO:0000256" key="1">
    <source>
        <dbReference type="ARBA" id="ARBA00004141"/>
    </source>
</evidence>
<evidence type="ECO:0000256" key="7">
    <source>
        <dbReference type="SAM" id="SignalP"/>
    </source>
</evidence>
<accession>A0A6J2YEJ4</accession>
<evidence type="ECO:0000256" key="6">
    <source>
        <dbReference type="SAM" id="Phobius"/>
    </source>
</evidence>
<evidence type="ECO:0000256" key="5">
    <source>
        <dbReference type="ARBA" id="ARBA00023180"/>
    </source>
</evidence>
<feature type="transmembrane region" description="Helical" evidence="6">
    <location>
        <begin position="547"/>
        <end position="569"/>
    </location>
</feature>
<proteinExistence type="predicted"/>
<dbReference type="InterPro" id="IPR050726">
    <property type="entry name" value="mGluR"/>
</dbReference>
<name>A0A6J2YEJ4_SITOR</name>
<dbReference type="PANTHER" id="PTHR24060">
    <property type="entry name" value="METABOTROPIC GLUTAMATE RECEPTOR"/>
    <property type="match status" value="1"/>
</dbReference>
<dbReference type="InterPro" id="IPR017978">
    <property type="entry name" value="GPCR_3_C"/>
</dbReference>
<dbReference type="FunCoup" id="A0A6J2YEJ4">
    <property type="interactions" value="70"/>
</dbReference>
<keyword evidence="3 6" id="KW-1133">Transmembrane helix</keyword>
<dbReference type="Pfam" id="PF00003">
    <property type="entry name" value="7tm_3"/>
    <property type="match status" value="1"/>
</dbReference>
<dbReference type="InterPro" id="IPR002956">
    <property type="entry name" value="Bride_of_7less"/>
</dbReference>
<feature type="signal peptide" evidence="7">
    <location>
        <begin position="1"/>
        <end position="20"/>
    </location>
</feature>
<evidence type="ECO:0000256" key="4">
    <source>
        <dbReference type="ARBA" id="ARBA00023136"/>
    </source>
</evidence>
<dbReference type="OrthoDB" id="9880600at2759"/>
<dbReference type="PRINTS" id="PR01223">
    <property type="entry name" value="BRIDEOF7LESS"/>
</dbReference>
<evidence type="ECO:0000256" key="3">
    <source>
        <dbReference type="ARBA" id="ARBA00022989"/>
    </source>
</evidence>
<keyword evidence="2 6" id="KW-0812">Transmembrane</keyword>
<comment type="subcellular location">
    <subcellularLocation>
        <location evidence="1">Membrane</location>
        <topology evidence="1">Multi-pass membrane protein</topology>
    </subcellularLocation>
</comment>
<sequence length="728" mass="82541">MYLYSSLVIVLSVFSAITLQNSPRKLHSVEGDVNIAFLYQNCENGSLDANRNSLIHSALWTVQRINYLELLSPLKLGLSIYQTCSELDFLETLFEIYKTDENYTLGIITTRKINKQIGKFARSLDLRIKSVKKEYESVIKASMMFLKKLGRDHEVTVMTTEEKSLEAFYGQSRRLRVCLKEFIVLQNTSFIDYNISETSTLVLFGTAFELDQILSNVRTEKLTNENTTIVLVPLDAISPNTLFDGSYVILPPRYHVIDEDFKDLTIFPTPVLFDIASPLLEYALETRNFIKSNCNDTIYKINCLRTETEIKKPFFVSDLKEMSRILNIEPLKELFFYEILYNNSNKVSSYNIFFENMTWYEENELNKTEDEFSGSICPNHLVIRKQNQEIDFKISSFGFRSESWIYAFLSLSLLGIILCIAILIFLLSSVIQRTIFEGNPVLTFLLLFSVVFLFCSVLPFSIEPTKSNTELLCTIKTLSVTLSYTAAFSLMLGRAIMLTNVNKEMGFMAHISGPVQAFLTLFIFGAQAALSLQVIGRCSVILSSVYFVYLMSYNIVILMFLLCLSPLMYKSQRNYREGKYFTVAIILVSTTWCVWLPSFVILDSCWREFVICFGLISTGGIILGAVFVPRTYLMTIAAERDKITSALPSLATGTSAVDIYRAHSQPIYDCVNVTAINAAAIARAGIVPNAPVMGLQQPDLYSCPALPEDLDFNLRCDSPTSTDKVTRF</sequence>
<feature type="domain" description="G-protein coupled receptors family 3 profile" evidence="8">
    <location>
        <begin position="534"/>
        <end position="641"/>
    </location>
</feature>
<dbReference type="KEGG" id="soy:115886704"/>
<dbReference type="PROSITE" id="PS50259">
    <property type="entry name" value="G_PROTEIN_RECEP_F3_4"/>
    <property type="match status" value="1"/>
</dbReference>
<keyword evidence="4 6" id="KW-0472">Membrane</keyword>
<feature type="transmembrane region" description="Helical" evidence="6">
    <location>
        <begin position="441"/>
        <end position="462"/>
    </location>
</feature>
<organism evidence="9 10">
    <name type="scientific">Sitophilus oryzae</name>
    <name type="common">Rice weevil</name>
    <name type="synonym">Curculio oryzae</name>
    <dbReference type="NCBI Taxonomy" id="7048"/>
    <lineage>
        <taxon>Eukaryota</taxon>
        <taxon>Metazoa</taxon>
        <taxon>Ecdysozoa</taxon>
        <taxon>Arthropoda</taxon>
        <taxon>Hexapoda</taxon>
        <taxon>Insecta</taxon>
        <taxon>Pterygota</taxon>
        <taxon>Neoptera</taxon>
        <taxon>Endopterygota</taxon>
        <taxon>Coleoptera</taxon>
        <taxon>Polyphaga</taxon>
        <taxon>Cucujiformia</taxon>
        <taxon>Curculionidae</taxon>
        <taxon>Dryophthorinae</taxon>
        <taxon>Sitophilus</taxon>
    </lineage>
</organism>
<feature type="transmembrane region" description="Helical" evidence="6">
    <location>
        <begin position="581"/>
        <end position="602"/>
    </location>
</feature>
<feature type="transmembrane region" description="Helical" evidence="6">
    <location>
        <begin position="513"/>
        <end position="535"/>
    </location>
</feature>
<dbReference type="GO" id="GO:0016020">
    <property type="term" value="C:membrane"/>
    <property type="evidence" value="ECO:0007669"/>
    <property type="project" value="UniProtKB-SubCell"/>
</dbReference>
<feature type="transmembrane region" description="Helical" evidence="6">
    <location>
        <begin position="608"/>
        <end position="628"/>
    </location>
</feature>
<gene>
    <name evidence="10" type="primary">LOC115886704</name>
</gene>
<dbReference type="RefSeq" id="XP_030761832.1">
    <property type="nucleotide sequence ID" value="XM_030905972.1"/>
</dbReference>
<evidence type="ECO:0000256" key="2">
    <source>
        <dbReference type="ARBA" id="ARBA00022692"/>
    </source>
</evidence>
<evidence type="ECO:0000259" key="8">
    <source>
        <dbReference type="PROSITE" id="PS50259"/>
    </source>
</evidence>
<keyword evidence="5" id="KW-0325">Glycoprotein</keyword>
<protein>
    <submittedName>
        <fullName evidence="10">Protein bride of sevenless</fullName>
    </submittedName>
</protein>
<dbReference type="GO" id="GO:0004930">
    <property type="term" value="F:G protein-coupled receptor activity"/>
    <property type="evidence" value="ECO:0007669"/>
    <property type="project" value="InterPro"/>
</dbReference>
<feature type="transmembrane region" description="Helical" evidence="6">
    <location>
        <begin position="404"/>
        <end position="429"/>
    </location>
</feature>
<evidence type="ECO:0000313" key="9">
    <source>
        <dbReference type="Proteomes" id="UP000504635"/>
    </source>
</evidence>
<evidence type="ECO:0000313" key="10">
    <source>
        <dbReference type="RefSeq" id="XP_030761832.1"/>
    </source>
</evidence>
<keyword evidence="7" id="KW-0732">Signal</keyword>
<dbReference type="Proteomes" id="UP000504635">
    <property type="component" value="Unplaced"/>
</dbReference>
<feature type="transmembrane region" description="Helical" evidence="6">
    <location>
        <begin position="482"/>
        <end position="501"/>
    </location>
</feature>
<reference evidence="10" key="1">
    <citation type="submission" date="2025-08" db="UniProtKB">
        <authorList>
            <consortium name="RefSeq"/>
        </authorList>
    </citation>
    <scope>IDENTIFICATION</scope>
    <source>
        <tissue evidence="10">Gonads</tissue>
    </source>
</reference>
<keyword evidence="9" id="KW-1185">Reference proteome</keyword>
<feature type="chain" id="PRO_5027057638" evidence="7">
    <location>
        <begin position="21"/>
        <end position="728"/>
    </location>
</feature>
<dbReference type="CTD" id="43146"/>
<dbReference type="GeneID" id="115886704"/>
<dbReference type="AlphaFoldDB" id="A0A6J2YEJ4"/>